<evidence type="ECO:0000256" key="1">
    <source>
        <dbReference type="SAM" id="MobiDB-lite"/>
    </source>
</evidence>
<feature type="region of interest" description="Disordered" evidence="1">
    <location>
        <begin position="118"/>
        <end position="153"/>
    </location>
</feature>
<reference evidence="2" key="1">
    <citation type="journal article" date="2021" name="Nat. Commun.">
        <title>Genetic determinants of endophytism in the Arabidopsis root mycobiome.</title>
        <authorList>
            <person name="Mesny F."/>
            <person name="Miyauchi S."/>
            <person name="Thiergart T."/>
            <person name="Pickel B."/>
            <person name="Atanasova L."/>
            <person name="Karlsson M."/>
            <person name="Huettel B."/>
            <person name="Barry K.W."/>
            <person name="Haridas S."/>
            <person name="Chen C."/>
            <person name="Bauer D."/>
            <person name="Andreopoulos W."/>
            <person name="Pangilinan J."/>
            <person name="LaButti K."/>
            <person name="Riley R."/>
            <person name="Lipzen A."/>
            <person name="Clum A."/>
            <person name="Drula E."/>
            <person name="Henrissat B."/>
            <person name="Kohler A."/>
            <person name="Grigoriev I.V."/>
            <person name="Martin F.M."/>
            <person name="Hacquard S."/>
        </authorList>
    </citation>
    <scope>NUCLEOTIDE SEQUENCE</scope>
    <source>
        <strain evidence="2">MPI-CAGE-AT-0021</strain>
    </source>
</reference>
<protein>
    <submittedName>
        <fullName evidence="2">Uncharacterized protein</fullName>
    </submittedName>
</protein>
<proteinExistence type="predicted"/>
<feature type="region of interest" description="Disordered" evidence="1">
    <location>
        <begin position="1"/>
        <end position="45"/>
    </location>
</feature>
<sequence>MIDDGLRLDRSESPSPEPRERRTRSTSSSYPSKGIRSSRIQSPVSDIPIHKLSLSNLSQFGPSSIGISQSNSDSNSSSTRVASTGSSTQEAIAEAAAVITQWQGEREPIKSYRRFELKSSEELQPEDSKSSQHVMTVTEDSSSRDSTDSMPPSYSGVRVIKSQYDGVADASHPGSPLPSAYSHQFPQAAKRKASQFSLRSLSKPFAKRPRIAIKRVVSNAFHNSVRQISRSRASMKRQHDEEMKQYASWKAMRRRKMPGDAIKGKIEKGFGTFSLERSRYGHEMWWKEGVERYHAPEWMQFGPSFKRQQESE</sequence>
<feature type="compositionally biased region" description="Low complexity" evidence="1">
    <location>
        <begin position="63"/>
        <end position="87"/>
    </location>
</feature>
<keyword evidence="3" id="KW-1185">Reference proteome</keyword>
<evidence type="ECO:0000313" key="2">
    <source>
        <dbReference type="EMBL" id="KAH7160303.1"/>
    </source>
</evidence>
<accession>A0A9P9FF20</accession>
<dbReference type="OrthoDB" id="4936392at2759"/>
<feature type="region of interest" description="Disordered" evidence="1">
    <location>
        <begin position="58"/>
        <end position="87"/>
    </location>
</feature>
<evidence type="ECO:0000313" key="3">
    <source>
        <dbReference type="Proteomes" id="UP000717696"/>
    </source>
</evidence>
<gene>
    <name evidence="2" type="ORF">B0J13DRAFT_126378</name>
</gene>
<feature type="compositionally biased region" description="Basic and acidic residues" evidence="1">
    <location>
        <begin position="1"/>
        <end position="20"/>
    </location>
</feature>
<organism evidence="2 3">
    <name type="scientific">Dactylonectria estremocensis</name>
    <dbReference type="NCBI Taxonomy" id="1079267"/>
    <lineage>
        <taxon>Eukaryota</taxon>
        <taxon>Fungi</taxon>
        <taxon>Dikarya</taxon>
        <taxon>Ascomycota</taxon>
        <taxon>Pezizomycotina</taxon>
        <taxon>Sordariomycetes</taxon>
        <taxon>Hypocreomycetidae</taxon>
        <taxon>Hypocreales</taxon>
        <taxon>Nectriaceae</taxon>
        <taxon>Dactylonectria</taxon>
    </lineage>
</organism>
<comment type="caution">
    <text evidence="2">The sequence shown here is derived from an EMBL/GenBank/DDBJ whole genome shotgun (WGS) entry which is preliminary data.</text>
</comment>
<name>A0A9P9FF20_9HYPO</name>
<dbReference type="AlphaFoldDB" id="A0A9P9FF20"/>
<feature type="compositionally biased region" description="Basic and acidic residues" evidence="1">
    <location>
        <begin position="118"/>
        <end position="130"/>
    </location>
</feature>
<dbReference type="EMBL" id="JAGMUU010000002">
    <property type="protein sequence ID" value="KAH7160303.1"/>
    <property type="molecule type" value="Genomic_DNA"/>
</dbReference>
<dbReference type="Proteomes" id="UP000717696">
    <property type="component" value="Unassembled WGS sequence"/>
</dbReference>